<keyword evidence="1" id="KW-0175">Coiled coil</keyword>
<evidence type="ECO:0000313" key="2">
    <source>
        <dbReference type="EMBL" id="PZV36279.1"/>
    </source>
</evidence>
<protein>
    <submittedName>
        <fullName evidence="2">Uncharacterized protein</fullName>
    </submittedName>
</protein>
<dbReference type="AlphaFoldDB" id="A0A2W7CRA5"/>
<gene>
    <name evidence="2" type="ORF">B5V02_24125</name>
</gene>
<evidence type="ECO:0000256" key="1">
    <source>
        <dbReference type="SAM" id="Coils"/>
    </source>
</evidence>
<sequence length="69" mass="7867">MVELLNMELATARQRVNRAELALEQAEELLEEQCGVAINLTLCDRVRVAQQRVAEARRRHRQIDPPSGT</sequence>
<dbReference type="RefSeq" id="WP_111546604.1">
    <property type="nucleotide sequence ID" value="NZ_MZXV01000051.1"/>
</dbReference>
<feature type="coiled-coil region" evidence="1">
    <location>
        <begin position="2"/>
        <end position="36"/>
    </location>
</feature>
<proteinExistence type="predicted"/>
<accession>A0A2W7CRA5</accession>
<organism evidence="2 3">
    <name type="scientific">Mesorhizobium kowhaii</name>
    <dbReference type="NCBI Taxonomy" id="1300272"/>
    <lineage>
        <taxon>Bacteria</taxon>
        <taxon>Pseudomonadati</taxon>
        <taxon>Pseudomonadota</taxon>
        <taxon>Alphaproteobacteria</taxon>
        <taxon>Hyphomicrobiales</taxon>
        <taxon>Phyllobacteriaceae</taxon>
        <taxon>Mesorhizobium</taxon>
    </lineage>
</organism>
<reference evidence="3" key="1">
    <citation type="submission" date="2017-03" db="EMBL/GenBank/DDBJ databases">
        <authorList>
            <person name="Safronova V.I."/>
            <person name="Sazanova A.L."/>
            <person name="Chirak E.R."/>
        </authorList>
    </citation>
    <scope>NUCLEOTIDE SEQUENCE [LARGE SCALE GENOMIC DNA]</scope>
    <source>
        <strain evidence="3">Ach-343</strain>
    </source>
</reference>
<keyword evidence="3" id="KW-1185">Reference proteome</keyword>
<comment type="caution">
    <text evidence="2">The sequence shown here is derived from an EMBL/GenBank/DDBJ whole genome shotgun (WGS) entry which is preliminary data.</text>
</comment>
<dbReference type="Proteomes" id="UP000248616">
    <property type="component" value="Unassembled WGS sequence"/>
</dbReference>
<evidence type="ECO:0000313" key="3">
    <source>
        <dbReference type="Proteomes" id="UP000248616"/>
    </source>
</evidence>
<dbReference type="EMBL" id="MZXV01000051">
    <property type="protein sequence ID" value="PZV36279.1"/>
    <property type="molecule type" value="Genomic_DNA"/>
</dbReference>
<name>A0A2W7CRA5_9HYPH</name>